<keyword evidence="1" id="KW-1133">Transmembrane helix</keyword>
<gene>
    <name evidence="2" type="ORF">MMH89_04455</name>
</gene>
<dbReference type="EMBL" id="CP092900">
    <property type="protein sequence ID" value="UTC24469.1"/>
    <property type="molecule type" value="Genomic_DNA"/>
</dbReference>
<sequence length="70" mass="7663">MDTIKSLIIGLVLIPLGLVIHSVFLLAKGDAERLNQIWFMRVGVSIACFVLIVALVLTGYVQPSGYLSYL</sequence>
<dbReference type="Proteomes" id="UP001055955">
    <property type="component" value="Chromosome"/>
</dbReference>
<organism evidence="2 3">
    <name type="scientific">Candidatus Comchoanobacter bicostacola</name>
    <dbReference type="NCBI Taxonomy" id="2919598"/>
    <lineage>
        <taxon>Bacteria</taxon>
        <taxon>Pseudomonadati</taxon>
        <taxon>Pseudomonadota</taxon>
        <taxon>Gammaproteobacteria</taxon>
        <taxon>Candidatus Comchoanobacterales</taxon>
        <taxon>Candidatus Comchoanobacteraceae</taxon>
        <taxon>Candidatus Comchoanobacter</taxon>
    </lineage>
</organism>
<keyword evidence="1" id="KW-0472">Membrane</keyword>
<accession>A0ABY5DLD2</accession>
<protein>
    <submittedName>
        <fullName evidence="2">Uncharacterized protein</fullName>
    </submittedName>
</protein>
<keyword evidence="3" id="KW-1185">Reference proteome</keyword>
<evidence type="ECO:0000313" key="2">
    <source>
        <dbReference type="EMBL" id="UTC24469.1"/>
    </source>
</evidence>
<name>A0ABY5DLD2_9GAMM</name>
<reference evidence="2 3" key="1">
    <citation type="journal article" date="2022" name="Nat. Microbiol.">
        <title>The microbiome of a bacterivorous marine choanoflagellate contains a resource-demanding obligate bacterial associate.</title>
        <authorList>
            <person name="Needham D.M."/>
            <person name="Poirier C."/>
            <person name="Bachy C."/>
            <person name="George E.E."/>
            <person name="Wilken S."/>
            <person name="Yung C.C.M."/>
            <person name="Limardo A.J."/>
            <person name="Morando M."/>
            <person name="Sudek L."/>
            <person name="Malmstrom R.R."/>
            <person name="Keeling P.J."/>
            <person name="Santoro A.E."/>
            <person name="Worden A.Z."/>
        </authorList>
    </citation>
    <scope>NUCLEOTIDE SEQUENCE [LARGE SCALE GENOMIC DNA]</scope>
    <source>
        <strain evidence="2 3">Comchoano-1</strain>
    </source>
</reference>
<keyword evidence="1" id="KW-0812">Transmembrane</keyword>
<proteinExistence type="predicted"/>
<feature type="transmembrane region" description="Helical" evidence="1">
    <location>
        <begin position="38"/>
        <end position="61"/>
    </location>
</feature>
<evidence type="ECO:0000256" key="1">
    <source>
        <dbReference type="SAM" id="Phobius"/>
    </source>
</evidence>
<feature type="transmembrane region" description="Helical" evidence="1">
    <location>
        <begin position="6"/>
        <end position="26"/>
    </location>
</feature>
<dbReference type="RefSeq" id="WP_258568253.1">
    <property type="nucleotide sequence ID" value="NZ_CP092900.1"/>
</dbReference>
<evidence type="ECO:0000313" key="3">
    <source>
        <dbReference type="Proteomes" id="UP001055955"/>
    </source>
</evidence>